<dbReference type="EC" id="2.7.13.3" evidence="3"/>
<evidence type="ECO:0000256" key="8">
    <source>
        <dbReference type="ARBA" id="ARBA00022741"/>
    </source>
</evidence>
<keyword evidence="7 16" id="KW-0812">Transmembrane</keyword>
<evidence type="ECO:0000259" key="17">
    <source>
        <dbReference type="PROSITE" id="PS50109"/>
    </source>
</evidence>
<gene>
    <name evidence="20" type="ORF">DRW07_09850</name>
</gene>
<feature type="modified residue" description="Phosphohistidine" evidence="14">
    <location>
        <position position="993"/>
    </location>
</feature>
<name>A0A3N5ZAD4_9ALTE</name>
<keyword evidence="10" id="KW-0067">ATP-binding</keyword>
<evidence type="ECO:0000259" key="19">
    <source>
        <dbReference type="PROSITE" id="PS50894"/>
    </source>
</evidence>
<dbReference type="CDD" id="cd00082">
    <property type="entry name" value="HisKA"/>
    <property type="match status" value="1"/>
</dbReference>
<evidence type="ECO:0000256" key="7">
    <source>
        <dbReference type="ARBA" id="ARBA00022692"/>
    </source>
</evidence>
<dbReference type="SMART" id="SM00448">
    <property type="entry name" value="REC"/>
    <property type="match status" value="1"/>
</dbReference>
<feature type="transmembrane region" description="Helical" evidence="16">
    <location>
        <begin position="287"/>
        <end position="304"/>
    </location>
</feature>
<evidence type="ECO:0000256" key="1">
    <source>
        <dbReference type="ARBA" id="ARBA00000085"/>
    </source>
</evidence>
<feature type="transmembrane region" description="Helical" evidence="16">
    <location>
        <begin position="310"/>
        <end position="332"/>
    </location>
</feature>
<dbReference type="OrthoDB" id="9810730at2"/>
<dbReference type="Pfam" id="PF07695">
    <property type="entry name" value="7TMR-DISM_7TM"/>
    <property type="match status" value="1"/>
</dbReference>
<dbReference type="InterPro" id="IPR036641">
    <property type="entry name" value="HPT_dom_sf"/>
</dbReference>
<evidence type="ECO:0000256" key="2">
    <source>
        <dbReference type="ARBA" id="ARBA00004651"/>
    </source>
</evidence>
<evidence type="ECO:0000256" key="11">
    <source>
        <dbReference type="ARBA" id="ARBA00022989"/>
    </source>
</evidence>
<proteinExistence type="predicted"/>
<feature type="transmembrane region" description="Helical" evidence="16">
    <location>
        <begin position="344"/>
        <end position="366"/>
    </location>
</feature>
<dbReference type="GO" id="GO:0000155">
    <property type="term" value="F:phosphorelay sensor kinase activity"/>
    <property type="evidence" value="ECO:0007669"/>
    <property type="project" value="InterPro"/>
</dbReference>
<dbReference type="PROSITE" id="PS50894">
    <property type="entry name" value="HPT"/>
    <property type="match status" value="1"/>
</dbReference>
<dbReference type="InterPro" id="IPR011623">
    <property type="entry name" value="7TMR_DISM_rcpt_extracell_dom1"/>
</dbReference>
<dbReference type="Proteomes" id="UP000275281">
    <property type="component" value="Unassembled WGS sequence"/>
</dbReference>
<feature type="domain" description="HPt" evidence="19">
    <location>
        <begin position="954"/>
        <end position="1051"/>
    </location>
</feature>
<feature type="domain" description="Histidine kinase" evidence="17">
    <location>
        <begin position="445"/>
        <end position="665"/>
    </location>
</feature>
<dbReference type="InterPro" id="IPR005467">
    <property type="entry name" value="His_kinase_dom"/>
</dbReference>
<dbReference type="InterPro" id="IPR036097">
    <property type="entry name" value="HisK_dim/P_sf"/>
</dbReference>
<keyword evidence="4" id="KW-1003">Cell membrane</keyword>
<evidence type="ECO:0000256" key="6">
    <source>
        <dbReference type="ARBA" id="ARBA00022679"/>
    </source>
</evidence>
<dbReference type="InterPro" id="IPR011622">
    <property type="entry name" value="7TMR_DISM_rcpt_extracell_dom2"/>
</dbReference>
<evidence type="ECO:0000256" key="15">
    <source>
        <dbReference type="PROSITE-ProRule" id="PRU00169"/>
    </source>
</evidence>
<dbReference type="SUPFAM" id="SSF47226">
    <property type="entry name" value="Histidine-containing phosphotransfer domain, HPT domain"/>
    <property type="match status" value="1"/>
</dbReference>
<protein>
    <recommendedName>
        <fullName evidence="3">histidine kinase</fullName>
        <ecNumber evidence="3">2.7.13.3</ecNumber>
    </recommendedName>
</protein>
<dbReference type="SMART" id="SM00388">
    <property type="entry name" value="HisKA"/>
    <property type="match status" value="1"/>
</dbReference>
<comment type="catalytic activity">
    <reaction evidence="1">
        <text>ATP + protein L-histidine = ADP + protein N-phospho-L-histidine.</text>
        <dbReference type="EC" id="2.7.13.3"/>
    </reaction>
</comment>
<keyword evidence="21" id="KW-1185">Reference proteome</keyword>
<dbReference type="Pfam" id="PF00072">
    <property type="entry name" value="Response_reg"/>
    <property type="match status" value="1"/>
</dbReference>
<dbReference type="SMART" id="SM00073">
    <property type="entry name" value="HPT"/>
    <property type="match status" value="1"/>
</dbReference>
<dbReference type="AlphaFoldDB" id="A0A3N5ZAD4"/>
<dbReference type="PANTHER" id="PTHR45339:SF1">
    <property type="entry name" value="HYBRID SIGNAL TRANSDUCTION HISTIDINE KINASE J"/>
    <property type="match status" value="1"/>
</dbReference>
<evidence type="ECO:0000313" key="20">
    <source>
        <dbReference type="EMBL" id="RPJ66388.1"/>
    </source>
</evidence>
<feature type="transmembrane region" description="Helical" evidence="16">
    <location>
        <begin position="219"/>
        <end position="244"/>
    </location>
</feature>
<dbReference type="Pfam" id="PF07696">
    <property type="entry name" value="7TMR-DISMED2"/>
    <property type="match status" value="1"/>
</dbReference>
<dbReference type="InterPro" id="IPR003594">
    <property type="entry name" value="HATPase_dom"/>
</dbReference>
<evidence type="ECO:0000256" key="13">
    <source>
        <dbReference type="ARBA" id="ARBA00023136"/>
    </source>
</evidence>
<dbReference type="InterPro" id="IPR011006">
    <property type="entry name" value="CheY-like_superfamily"/>
</dbReference>
<dbReference type="SUPFAM" id="SSF55874">
    <property type="entry name" value="ATPase domain of HSP90 chaperone/DNA topoisomerase II/histidine kinase"/>
    <property type="match status" value="1"/>
</dbReference>
<keyword evidence="9 20" id="KW-0418">Kinase</keyword>
<dbReference type="GO" id="GO:0005524">
    <property type="term" value="F:ATP binding"/>
    <property type="evidence" value="ECO:0007669"/>
    <property type="project" value="UniProtKB-KW"/>
</dbReference>
<comment type="subcellular location">
    <subcellularLocation>
        <location evidence="2">Cell membrane</location>
        <topology evidence="2">Multi-pass membrane protein</topology>
    </subcellularLocation>
</comment>
<comment type="caution">
    <text evidence="20">The sequence shown here is derived from an EMBL/GenBank/DDBJ whole genome shotgun (WGS) entry which is preliminary data.</text>
</comment>
<dbReference type="PANTHER" id="PTHR45339">
    <property type="entry name" value="HYBRID SIGNAL TRANSDUCTION HISTIDINE KINASE J"/>
    <property type="match status" value="1"/>
</dbReference>
<keyword evidence="8" id="KW-0547">Nucleotide-binding</keyword>
<feature type="modified residue" description="4-aspartylphosphate" evidence="15">
    <location>
        <position position="861"/>
    </location>
</feature>
<reference evidence="20 21" key="1">
    <citation type="submission" date="2018-11" db="EMBL/GenBank/DDBJ databases">
        <authorList>
            <person name="Ye M.-Q."/>
            <person name="Du Z.-J."/>
        </authorList>
    </citation>
    <scope>NUCLEOTIDE SEQUENCE [LARGE SCALE GENOMIC DNA]</scope>
    <source>
        <strain evidence="20 21">U0105</strain>
    </source>
</reference>
<dbReference type="CDD" id="cd17546">
    <property type="entry name" value="REC_hyHK_CKI1_RcsC-like"/>
    <property type="match status" value="1"/>
</dbReference>
<evidence type="ECO:0000256" key="9">
    <source>
        <dbReference type="ARBA" id="ARBA00022777"/>
    </source>
</evidence>
<dbReference type="InterPro" id="IPR004358">
    <property type="entry name" value="Sig_transdc_His_kin-like_C"/>
</dbReference>
<evidence type="ECO:0000256" key="16">
    <source>
        <dbReference type="SAM" id="Phobius"/>
    </source>
</evidence>
<dbReference type="InterPro" id="IPR036890">
    <property type="entry name" value="HATPase_C_sf"/>
</dbReference>
<dbReference type="Gene3D" id="1.10.287.130">
    <property type="match status" value="1"/>
</dbReference>
<dbReference type="InterPro" id="IPR008207">
    <property type="entry name" value="Sig_transdc_His_kin_Hpt_dom"/>
</dbReference>
<dbReference type="CDD" id="cd16922">
    <property type="entry name" value="HATPase_EvgS-ArcB-TorS-like"/>
    <property type="match status" value="1"/>
</dbReference>
<evidence type="ECO:0000313" key="21">
    <source>
        <dbReference type="Proteomes" id="UP000275281"/>
    </source>
</evidence>
<feature type="transmembrane region" description="Helical" evidence="16">
    <location>
        <begin position="250"/>
        <end position="275"/>
    </location>
</feature>
<keyword evidence="13 16" id="KW-0472">Membrane</keyword>
<evidence type="ECO:0000256" key="10">
    <source>
        <dbReference type="ARBA" id="ARBA00022840"/>
    </source>
</evidence>
<dbReference type="Pfam" id="PF00512">
    <property type="entry name" value="HisKA"/>
    <property type="match status" value="1"/>
</dbReference>
<feature type="domain" description="Response regulatory" evidence="18">
    <location>
        <begin position="812"/>
        <end position="928"/>
    </location>
</feature>
<dbReference type="SMART" id="SM00387">
    <property type="entry name" value="HATPase_c"/>
    <property type="match status" value="1"/>
</dbReference>
<dbReference type="FunFam" id="3.30.565.10:FF:000010">
    <property type="entry name" value="Sensor histidine kinase RcsC"/>
    <property type="match status" value="1"/>
</dbReference>
<dbReference type="InterPro" id="IPR003661">
    <property type="entry name" value="HisK_dim/P_dom"/>
</dbReference>
<dbReference type="PROSITE" id="PS50109">
    <property type="entry name" value="HIS_KIN"/>
    <property type="match status" value="1"/>
</dbReference>
<organism evidence="20 21">
    <name type="scientific">Alteromonas sediminis</name>
    <dbReference type="NCBI Taxonomy" id="2259342"/>
    <lineage>
        <taxon>Bacteria</taxon>
        <taxon>Pseudomonadati</taxon>
        <taxon>Pseudomonadota</taxon>
        <taxon>Gammaproteobacteria</taxon>
        <taxon>Alteromonadales</taxon>
        <taxon>Alteromonadaceae</taxon>
        <taxon>Alteromonas/Salinimonas group</taxon>
        <taxon>Alteromonas</taxon>
    </lineage>
</organism>
<keyword evidence="5 15" id="KW-0597">Phosphoprotein</keyword>
<dbReference type="Pfam" id="PF01627">
    <property type="entry name" value="Hpt"/>
    <property type="match status" value="1"/>
</dbReference>
<dbReference type="Gene3D" id="3.40.50.2300">
    <property type="match status" value="1"/>
</dbReference>
<dbReference type="Pfam" id="PF02518">
    <property type="entry name" value="HATPase_c"/>
    <property type="match status" value="1"/>
</dbReference>
<keyword evidence="11 16" id="KW-1133">Transmembrane helix</keyword>
<dbReference type="FunFam" id="1.10.287.130:FF:000003">
    <property type="entry name" value="Histidine kinase"/>
    <property type="match status" value="1"/>
</dbReference>
<dbReference type="PROSITE" id="PS50110">
    <property type="entry name" value="RESPONSE_REGULATORY"/>
    <property type="match status" value="1"/>
</dbReference>
<evidence type="ECO:0000256" key="5">
    <source>
        <dbReference type="ARBA" id="ARBA00022553"/>
    </source>
</evidence>
<keyword evidence="6" id="KW-0808">Transferase</keyword>
<accession>A0A3N5ZAD4</accession>
<dbReference type="InterPro" id="IPR001789">
    <property type="entry name" value="Sig_transdc_resp-reg_receiver"/>
</dbReference>
<evidence type="ECO:0000259" key="18">
    <source>
        <dbReference type="PROSITE" id="PS50110"/>
    </source>
</evidence>
<keyword evidence="12" id="KW-0902">Two-component regulatory system</keyword>
<dbReference type="Gene3D" id="2.60.40.2380">
    <property type="match status" value="1"/>
</dbReference>
<evidence type="ECO:0000256" key="12">
    <source>
        <dbReference type="ARBA" id="ARBA00023012"/>
    </source>
</evidence>
<dbReference type="Gene3D" id="3.30.565.10">
    <property type="entry name" value="Histidine kinase-like ATPase, C-terminal domain"/>
    <property type="match status" value="1"/>
</dbReference>
<dbReference type="EMBL" id="RPOK01000003">
    <property type="protein sequence ID" value="RPJ66388.1"/>
    <property type="molecule type" value="Genomic_DNA"/>
</dbReference>
<dbReference type="Gene3D" id="1.20.120.160">
    <property type="entry name" value="HPT domain"/>
    <property type="match status" value="1"/>
</dbReference>
<dbReference type="PRINTS" id="PR00344">
    <property type="entry name" value="BCTRLSENSOR"/>
</dbReference>
<feature type="transmembrane region" description="Helical" evidence="16">
    <location>
        <begin position="191"/>
        <end position="212"/>
    </location>
</feature>
<dbReference type="SUPFAM" id="SSF47384">
    <property type="entry name" value="Homodimeric domain of signal transducing histidine kinase"/>
    <property type="match status" value="1"/>
</dbReference>
<sequence length="1052" mass="117994">MPRLNHIVRMCFLNKYLALFLFTFGFLLPMHASGQLQLLSDEETYSLAPHFSILEESGQPLSIEEILRQRTQFIPGRSHDPNFGFKDRAVWLHVSLDNLTNIEDWVVDVRASQNDYVDFYLLADQTVLAFSEQGKLQGHQRYRFPTFNIALPVDRPMDLYIRIQSTSSSLISPAFIQPAQSHLFTSQLDSIAWGLFYGGLTILAIYNLIIFFNVRHFSLVAYIGFVASALLLQVVWGGHIQLFFPQGVPVWLALHTELIFTLLGMTAGLFTLLFLETRTHAKRSHTLILCVLSLLVMVTAISLTSLLNEIVINVLVLLVCVIANFVYLGAGLEAYTNRFYAARYFLIAWILFSTGSVIASLTVLGVIPLTPYTMYCFQVGVFFQSGLFSVALMEKSRLQLETEVEVATNDLRNNMELIEEQNVRLDIARKDAIKASNIKSQFLANMSHEIRTPLNAILGFSRELEHNNITQEQLEQVRIINSAADNLLTIVNDVLDFSKIEAGKLQINNQAFSPITLFEEMVAIMAKSAHLKDLDFVFEPGLLPDKLIGDQTRLKQVLTNLIGNALKFTSSGYIGVRVDCIRRAHGVIDLTFDVTDTGIGISQQDRKKLFSAFSQVDDALNRNYQGTGLGLVISQELVRMMNGTITLKSKLGQGSTFSVVVRTSQVSQHSLVAAASQWQDKTVVVFDPFPVSRHATASMLCNLGANVYSCDSLEQLEATRCNPDFLLVFLPLNSRYATMTIMHCAMTVKAKQRVVWYSEHDPLLTSPLFENAFSQSLRTPATPSRLESILLDRLKPRPQKLLYTQRAFPNAKVLAVDDMSMNLMLLETWFKDSGVDITLAYSGEQAVELCQQQAFDIILMDVQMPNMDGLSASKLIRKTELNIGTPIIAVTAHAFKEEQDRLLASGMDDYLPKPISLEELIETMYRWCETDTPNTVSDHKVLDLDLASTRANNNAHTSKMMLQEFLSIIPDTVEVITSLHAKADHTNLLHEIHRLHGASCYTGAPEIQSLANQIEINLKKQEIEAANRLVPSLLDALNRFQQEGKQALEGMA</sequence>
<dbReference type="GO" id="GO:0005886">
    <property type="term" value="C:plasma membrane"/>
    <property type="evidence" value="ECO:0007669"/>
    <property type="project" value="UniProtKB-SubCell"/>
</dbReference>
<evidence type="ECO:0000256" key="3">
    <source>
        <dbReference type="ARBA" id="ARBA00012438"/>
    </source>
</evidence>
<dbReference type="SUPFAM" id="SSF52172">
    <property type="entry name" value="CheY-like"/>
    <property type="match status" value="1"/>
</dbReference>
<evidence type="ECO:0000256" key="14">
    <source>
        <dbReference type="PROSITE-ProRule" id="PRU00110"/>
    </source>
</evidence>
<evidence type="ECO:0000256" key="4">
    <source>
        <dbReference type="ARBA" id="ARBA00022475"/>
    </source>
</evidence>